<evidence type="ECO:0000256" key="5">
    <source>
        <dbReference type="ARBA" id="ARBA00023008"/>
    </source>
</evidence>
<dbReference type="GO" id="GO:0042597">
    <property type="term" value="C:periplasmic space"/>
    <property type="evidence" value="ECO:0007669"/>
    <property type="project" value="UniProtKB-SubCell"/>
</dbReference>
<feature type="domain" description="CopC" evidence="7">
    <location>
        <begin position="29"/>
        <end position="130"/>
    </location>
</feature>
<dbReference type="InterPro" id="IPR007348">
    <property type="entry name" value="CopC_dom"/>
</dbReference>
<dbReference type="InterPro" id="IPR014755">
    <property type="entry name" value="Cu-Rt/internalin_Ig-like"/>
</dbReference>
<accession>A0A142VWQ5</accession>
<evidence type="ECO:0000256" key="3">
    <source>
        <dbReference type="ARBA" id="ARBA00022729"/>
    </source>
</evidence>
<dbReference type="InterPro" id="IPR047685">
    <property type="entry name" value="CopC-like"/>
</dbReference>
<keyword evidence="3 6" id="KW-0732">Signal</keyword>
<keyword evidence="5" id="KW-0186">Copper</keyword>
<dbReference type="Proteomes" id="UP000076234">
    <property type="component" value="Chromosome"/>
</dbReference>
<name>A0A142VWQ5_9SPHN</name>
<dbReference type="STRING" id="1219058.AOA14_06465"/>
<evidence type="ECO:0000256" key="6">
    <source>
        <dbReference type="SAM" id="SignalP"/>
    </source>
</evidence>
<reference evidence="8 9" key="2">
    <citation type="journal article" date="2016" name="Genome Announc.">
        <title>Complete Genome Sequence of Sphingopyxis terrae Strain 203-1 (NBRC 111660), a Polyethylene Glycol Degrader.</title>
        <authorList>
            <person name="Ohtsubo Y."/>
            <person name="Nonoyama S."/>
            <person name="Nagata Y."/>
            <person name="Numata M."/>
            <person name="Tsuchikane K."/>
            <person name="Hosoyama A."/>
            <person name="Yamazoe A."/>
            <person name="Tsuda M."/>
            <person name="Fujita N."/>
            <person name="Kawai F."/>
        </authorList>
    </citation>
    <scope>NUCLEOTIDE SEQUENCE [LARGE SCALE GENOMIC DNA]</scope>
    <source>
        <strain evidence="8 9">203-1</strain>
    </source>
</reference>
<dbReference type="InterPro" id="IPR014756">
    <property type="entry name" value="Ig_E-set"/>
</dbReference>
<dbReference type="GO" id="GO:0005507">
    <property type="term" value="F:copper ion binding"/>
    <property type="evidence" value="ECO:0007669"/>
    <property type="project" value="InterPro"/>
</dbReference>
<dbReference type="Gene3D" id="2.60.40.1220">
    <property type="match status" value="1"/>
</dbReference>
<evidence type="ECO:0000256" key="2">
    <source>
        <dbReference type="ARBA" id="ARBA00010509"/>
    </source>
</evidence>
<proteinExistence type="inferred from homology"/>
<sequence>MEVFMFKSLLPSAAAAFALLLMPATASAHTKLVSSTPAANSTVSKVTSVNLQFNEKIVASTLKTELVMTGMPGMANHAPMKVPYSSMMGKEGKSAMLMLKRPLTAGTYKVTWSAAGADTHRMGSEFSFTVK</sequence>
<dbReference type="AlphaFoldDB" id="A0A142VWQ5"/>
<dbReference type="Pfam" id="PF04234">
    <property type="entry name" value="CopC"/>
    <property type="match status" value="1"/>
</dbReference>
<evidence type="ECO:0000256" key="1">
    <source>
        <dbReference type="ARBA" id="ARBA00004418"/>
    </source>
</evidence>
<reference evidence="9" key="1">
    <citation type="submission" date="2015-11" db="EMBL/GenBank/DDBJ databases">
        <title>Complete genome sequence of a polyethylene glycol-degrading strain Sphingopyxis terrae strain 203-1 (NBRC 15098).</title>
        <authorList>
            <person name="Yoshiyuki O."/>
            <person name="Shouta N."/>
            <person name="Nagata Y."/>
            <person name="Numata M."/>
            <person name="Tsuchikane K."/>
            <person name="Hosoyama A."/>
            <person name="Yamazoe A."/>
            <person name="Tsuda M."/>
            <person name="Fujita N."/>
            <person name="Kawai F."/>
        </authorList>
    </citation>
    <scope>NUCLEOTIDE SEQUENCE [LARGE SCALE GENOMIC DNA]</scope>
    <source>
        <strain evidence="9">203-1</strain>
    </source>
</reference>
<protein>
    <submittedName>
        <fullName evidence="8">Copper resistance protein CopC</fullName>
    </submittedName>
</protein>
<comment type="similarity">
    <text evidence="2">Belongs to the CopC family.</text>
</comment>
<organism evidence="8 9">
    <name type="scientific">Sphingopyxis terrae subsp. terrae NBRC 15098</name>
    <dbReference type="NCBI Taxonomy" id="1219058"/>
    <lineage>
        <taxon>Bacteria</taxon>
        <taxon>Pseudomonadati</taxon>
        <taxon>Pseudomonadota</taxon>
        <taxon>Alphaproteobacteria</taxon>
        <taxon>Sphingomonadales</taxon>
        <taxon>Sphingomonadaceae</taxon>
        <taxon>Sphingopyxis</taxon>
    </lineage>
</organism>
<keyword evidence="4" id="KW-0574">Periplasm</keyword>
<dbReference type="SUPFAM" id="SSF81296">
    <property type="entry name" value="E set domains"/>
    <property type="match status" value="1"/>
</dbReference>
<evidence type="ECO:0000313" key="8">
    <source>
        <dbReference type="EMBL" id="AMU94248.1"/>
    </source>
</evidence>
<feature type="signal peptide" evidence="6">
    <location>
        <begin position="1"/>
        <end position="28"/>
    </location>
</feature>
<comment type="subcellular location">
    <subcellularLocation>
        <location evidence="1">Periplasm</location>
    </subcellularLocation>
</comment>
<gene>
    <name evidence="8" type="ORF">AOA14_06465</name>
</gene>
<dbReference type="KEGG" id="ster:AOA14_06465"/>
<dbReference type="EMBL" id="CP013342">
    <property type="protein sequence ID" value="AMU94248.1"/>
    <property type="molecule type" value="Genomic_DNA"/>
</dbReference>
<dbReference type="GO" id="GO:0046688">
    <property type="term" value="P:response to copper ion"/>
    <property type="evidence" value="ECO:0007669"/>
    <property type="project" value="InterPro"/>
</dbReference>
<evidence type="ECO:0000259" key="7">
    <source>
        <dbReference type="Pfam" id="PF04234"/>
    </source>
</evidence>
<evidence type="ECO:0000256" key="4">
    <source>
        <dbReference type="ARBA" id="ARBA00022764"/>
    </source>
</evidence>
<dbReference type="NCBIfam" id="NF033814">
    <property type="entry name" value="copper_CopC"/>
    <property type="match status" value="1"/>
</dbReference>
<feature type="chain" id="PRO_5007502425" evidence="6">
    <location>
        <begin position="29"/>
        <end position="131"/>
    </location>
</feature>
<evidence type="ECO:0000313" key="9">
    <source>
        <dbReference type="Proteomes" id="UP000076234"/>
    </source>
</evidence>